<dbReference type="Proteomes" id="UP001212498">
    <property type="component" value="Unassembled WGS sequence"/>
</dbReference>
<proteinExistence type="predicted"/>
<dbReference type="RefSeq" id="WP_148034108.1">
    <property type="nucleotide sequence ID" value="NZ_BAABFD010000003.1"/>
</dbReference>
<reference evidence="1 2" key="1">
    <citation type="submission" date="2022-11" db="EMBL/GenBank/DDBJ databases">
        <title>Nonomuraea corallina sp. nov., a new species of the genus Nonomuraea isolated from sea side sediment in Thai sea.</title>
        <authorList>
            <person name="Ngamcharungchit C."/>
            <person name="Matsumoto A."/>
            <person name="Suriyachadkun C."/>
            <person name="Panbangred W."/>
            <person name="Inahashi Y."/>
            <person name="Intra B."/>
        </authorList>
    </citation>
    <scope>NUCLEOTIDE SEQUENCE [LARGE SCALE GENOMIC DNA]</scope>
    <source>
        <strain evidence="1 2">DSM 43553</strain>
    </source>
</reference>
<accession>A0ABT4T7H1</accession>
<gene>
    <name evidence="1" type="ORF">OUY24_31010</name>
</gene>
<sequence length="104" mass="11950">MADLMTDMVPNPLYEALREAEQKITPLIENATRAIEQSYKEFHSGRIWVGPTAKLFDAQLELHRSRVVRAGADILEDIREKMAGLPRQVDEKQALALTRQYDLR</sequence>
<dbReference type="EMBL" id="JAPNUD010000121">
    <property type="protein sequence ID" value="MDA0645078.1"/>
    <property type="molecule type" value="Genomic_DNA"/>
</dbReference>
<evidence type="ECO:0000313" key="1">
    <source>
        <dbReference type="EMBL" id="MDA0645078.1"/>
    </source>
</evidence>
<protein>
    <recommendedName>
        <fullName evidence="3">WXG100 family type VII secretion target</fullName>
    </recommendedName>
</protein>
<comment type="caution">
    <text evidence="1">The sequence shown here is derived from an EMBL/GenBank/DDBJ whole genome shotgun (WGS) entry which is preliminary data.</text>
</comment>
<keyword evidence="2" id="KW-1185">Reference proteome</keyword>
<name>A0ABT4T7H1_9ACTN</name>
<evidence type="ECO:0008006" key="3">
    <source>
        <dbReference type="Google" id="ProtNLM"/>
    </source>
</evidence>
<evidence type="ECO:0000313" key="2">
    <source>
        <dbReference type="Proteomes" id="UP001212498"/>
    </source>
</evidence>
<organism evidence="1 2">
    <name type="scientific">Nonomuraea ferruginea</name>
    <dbReference type="NCBI Taxonomy" id="46174"/>
    <lineage>
        <taxon>Bacteria</taxon>
        <taxon>Bacillati</taxon>
        <taxon>Actinomycetota</taxon>
        <taxon>Actinomycetes</taxon>
        <taxon>Streptosporangiales</taxon>
        <taxon>Streptosporangiaceae</taxon>
        <taxon>Nonomuraea</taxon>
    </lineage>
</organism>